<accession>A0ACC2P0H1</accession>
<dbReference type="EMBL" id="CM056742">
    <property type="protein sequence ID" value="KAJ8676024.1"/>
    <property type="molecule type" value="Genomic_DNA"/>
</dbReference>
<sequence>SCRLKLTEIGPSDQTLPQVDPAWDFLWIPAVDPIFRRQTSRHGRFSCLGERVIVTECRVGGEPGIDGQGAASGDLQRKKNNHVTRQRRYRTRFEWPRQNRGKDGTGLTINRNFATRASDRQENC</sequence>
<name>A0ACC2P0H1_9HYME</name>
<comment type="caution">
    <text evidence="1">The sequence shown here is derived from an EMBL/GenBank/DDBJ whole genome shotgun (WGS) entry which is preliminary data.</text>
</comment>
<feature type="non-terminal residue" evidence="1">
    <location>
        <position position="124"/>
    </location>
</feature>
<protein>
    <submittedName>
        <fullName evidence="1">Uncharacterized protein</fullName>
    </submittedName>
</protein>
<evidence type="ECO:0000313" key="2">
    <source>
        <dbReference type="Proteomes" id="UP001239111"/>
    </source>
</evidence>
<gene>
    <name evidence="1" type="ORF">QAD02_011810</name>
</gene>
<evidence type="ECO:0000313" key="1">
    <source>
        <dbReference type="EMBL" id="KAJ8676024.1"/>
    </source>
</evidence>
<organism evidence="1 2">
    <name type="scientific">Eretmocerus hayati</name>
    <dbReference type="NCBI Taxonomy" id="131215"/>
    <lineage>
        <taxon>Eukaryota</taxon>
        <taxon>Metazoa</taxon>
        <taxon>Ecdysozoa</taxon>
        <taxon>Arthropoda</taxon>
        <taxon>Hexapoda</taxon>
        <taxon>Insecta</taxon>
        <taxon>Pterygota</taxon>
        <taxon>Neoptera</taxon>
        <taxon>Endopterygota</taxon>
        <taxon>Hymenoptera</taxon>
        <taxon>Apocrita</taxon>
        <taxon>Proctotrupomorpha</taxon>
        <taxon>Chalcidoidea</taxon>
        <taxon>Aphelinidae</taxon>
        <taxon>Aphelininae</taxon>
        <taxon>Eretmocerus</taxon>
    </lineage>
</organism>
<proteinExistence type="predicted"/>
<feature type="non-terminal residue" evidence="1">
    <location>
        <position position="1"/>
    </location>
</feature>
<reference evidence="1" key="1">
    <citation type="submission" date="2023-04" db="EMBL/GenBank/DDBJ databases">
        <title>A chromosome-level genome assembly of the parasitoid wasp Eretmocerus hayati.</title>
        <authorList>
            <person name="Zhong Y."/>
            <person name="Liu S."/>
            <person name="Liu Y."/>
        </authorList>
    </citation>
    <scope>NUCLEOTIDE SEQUENCE</scope>
    <source>
        <strain evidence="1">ZJU_SS_LIU_2023</strain>
    </source>
</reference>
<dbReference type="Proteomes" id="UP001239111">
    <property type="component" value="Chromosome 2"/>
</dbReference>
<keyword evidence="2" id="KW-1185">Reference proteome</keyword>